<accession>A0AAV7IB92</accession>
<feature type="compositionally biased region" description="Basic and acidic residues" evidence="1">
    <location>
        <begin position="1"/>
        <end position="11"/>
    </location>
</feature>
<protein>
    <submittedName>
        <fullName evidence="2">Uncharacterized protein</fullName>
    </submittedName>
</protein>
<sequence>MSDEELRRLTEGGKLTNSWASWPDWKLKEEEVDQESCDYDDYPEYDYNQCQANSASGSGSSDSASGKVEKKKLIVDESKGLCELAPHSAMNAGAGRVSDPPSPQDIRLLHEFVEDIEKHDEHCKPREERFQLAVLSFGGMEHIKINIGSLSAGGGFSS</sequence>
<comment type="caution">
    <text evidence="2">The sequence shown here is derived from an EMBL/GenBank/DDBJ whole genome shotgun (WGS) entry which is preliminary data.</text>
</comment>
<evidence type="ECO:0000313" key="3">
    <source>
        <dbReference type="Proteomes" id="UP000826195"/>
    </source>
</evidence>
<evidence type="ECO:0000313" key="2">
    <source>
        <dbReference type="EMBL" id="KAH0547485.1"/>
    </source>
</evidence>
<feature type="region of interest" description="Disordered" evidence="1">
    <location>
        <begin position="48"/>
        <end position="70"/>
    </location>
</feature>
<dbReference type="AlphaFoldDB" id="A0AAV7IB92"/>
<evidence type="ECO:0000256" key="1">
    <source>
        <dbReference type="SAM" id="MobiDB-lite"/>
    </source>
</evidence>
<name>A0AAV7IB92_COTGL</name>
<organism evidence="2 3">
    <name type="scientific">Cotesia glomerata</name>
    <name type="common">Lepidopteran parasitic wasp</name>
    <name type="synonym">Apanteles glomeratus</name>
    <dbReference type="NCBI Taxonomy" id="32391"/>
    <lineage>
        <taxon>Eukaryota</taxon>
        <taxon>Metazoa</taxon>
        <taxon>Ecdysozoa</taxon>
        <taxon>Arthropoda</taxon>
        <taxon>Hexapoda</taxon>
        <taxon>Insecta</taxon>
        <taxon>Pterygota</taxon>
        <taxon>Neoptera</taxon>
        <taxon>Endopterygota</taxon>
        <taxon>Hymenoptera</taxon>
        <taxon>Apocrita</taxon>
        <taxon>Ichneumonoidea</taxon>
        <taxon>Braconidae</taxon>
        <taxon>Microgastrinae</taxon>
        <taxon>Cotesia</taxon>
    </lineage>
</organism>
<dbReference type="EMBL" id="JAHXZJ010002237">
    <property type="protein sequence ID" value="KAH0547485.1"/>
    <property type="molecule type" value="Genomic_DNA"/>
</dbReference>
<proteinExistence type="predicted"/>
<gene>
    <name evidence="2" type="ORF">KQX54_019548</name>
</gene>
<dbReference type="Proteomes" id="UP000826195">
    <property type="component" value="Unassembled WGS sequence"/>
</dbReference>
<reference evidence="2 3" key="1">
    <citation type="journal article" date="2021" name="J. Hered.">
        <title>A chromosome-level genome assembly of the parasitoid wasp, Cotesia glomerata (Hymenoptera: Braconidae).</title>
        <authorList>
            <person name="Pinto B.J."/>
            <person name="Weis J.J."/>
            <person name="Gamble T."/>
            <person name="Ode P.J."/>
            <person name="Paul R."/>
            <person name="Zaspel J.M."/>
        </authorList>
    </citation>
    <scope>NUCLEOTIDE SEQUENCE [LARGE SCALE GENOMIC DNA]</scope>
    <source>
        <strain evidence="2">CgM1</strain>
    </source>
</reference>
<feature type="compositionally biased region" description="Low complexity" evidence="1">
    <location>
        <begin position="52"/>
        <end position="66"/>
    </location>
</feature>
<keyword evidence="3" id="KW-1185">Reference proteome</keyword>
<feature type="region of interest" description="Disordered" evidence="1">
    <location>
        <begin position="1"/>
        <end position="20"/>
    </location>
</feature>